<dbReference type="InterPro" id="IPR000953">
    <property type="entry name" value="Chromo/chromo_shadow_dom"/>
</dbReference>
<dbReference type="CDD" id="cd00024">
    <property type="entry name" value="CD_CSD"/>
    <property type="match status" value="1"/>
</dbReference>
<feature type="domain" description="Chromo" evidence="2">
    <location>
        <begin position="142"/>
        <end position="212"/>
    </location>
</feature>
<dbReference type="Proteomes" id="UP001218188">
    <property type="component" value="Unassembled WGS sequence"/>
</dbReference>
<feature type="region of interest" description="Disordered" evidence="1">
    <location>
        <begin position="25"/>
        <end position="45"/>
    </location>
</feature>
<sequence>MGRDLGVDLQADDWGFLLSDSTLKDPRSQAGDRFPSARSRQESSLEGRCARYRRITLGATQMGGPNLAGPILRDIVLPAYRTAEEFQQVPPKTGKMLYLRASMSVPSPSTAGHVSHDSQSDFCSSTVPSMRVGGSINFTLTQGQERILPQEDCLQDRLQRRLGDETRESYLTVWDGYDRKDWTWEPKEAFLGTPYAIQAFWRDADYGNRNPEQLSRFKVNERIKLKTSVTGKPKSKPGPGRSSEGIILGSRVFALWAEDQHYYSGIVQRRSGVNYVVRFDGDDTEVIVPLKHMRLCSKLRCKDSVILKTDNIEVVGIQEDGTITVQKEVDYSSVKISAYNVEHEWRDRQPSAQEIHFQSRLKTYARRH</sequence>
<keyword evidence="4" id="KW-1185">Reference proteome</keyword>
<dbReference type="Gene3D" id="2.30.30.140">
    <property type="match status" value="1"/>
</dbReference>
<dbReference type="PROSITE" id="PS50013">
    <property type="entry name" value="CHROMO_2"/>
    <property type="match status" value="1"/>
</dbReference>
<dbReference type="AlphaFoldDB" id="A0AAD6RXU1"/>
<dbReference type="InterPro" id="IPR041297">
    <property type="entry name" value="Crb2_Tudor"/>
</dbReference>
<protein>
    <recommendedName>
        <fullName evidence="2">Chromo domain-containing protein</fullName>
    </recommendedName>
</protein>
<name>A0AAD6RXU1_9AGAR</name>
<dbReference type="SUPFAM" id="SSF54160">
    <property type="entry name" value="Chromo domain-like"/>
    <property type="match status" value="1"/>
</dbReference>
<comment type="caution">
    <text evidence="3">The sequence shown here is derived from an EMBL/GenBank/DDBJ whole genome shotgun (WGS) entry which is preliminary data.</text>
</comment>
<evidence type="ECO:0000313" key="3">
    <source>
        <dbReference type="EMBL" id="KAJ7017446.1"/>
    </source>
</evidence>
<dbReference type="GO" id="GO:0006338">
    <property type="term" value="P:chromatin remodeling"/>
    <property type="evidence" value="ECO:0007669"/>
    <property type="project" value="UniProtKB-ARBA"/>
</dbReference>
<reference evidence="3" key="1">
    <citation type="submission" date="2023-03" db="EMBL/GenBank/DDBJ databases">
        <title>Massive genome expansion in bonnet fungi (Mycena s.s.) driven by repeated elements and novel gene families across ecological guilds.</title>
        <authorList>
            <consortium name="Lawrence Berkeley National Laboratory"/>
            <person name="Harder C.B."/>
            <person name="Miyauchi S."/>
            <person name="Viragh M."/>
            <person name="Kuo A."/>
            <person name="Thoen E."/>
            <person name="Andreopoulos B."/>
            <person name="Lu D."/>
            <person name="Skrede I."/>
            <person name="Drula E."/>
            <person name="Henrissat B."/>
            <person name="Morin E."/>
            <person name="Kohler A."/>
            <person name="Barry K."/>
            <person name="LaButti K."/>
            <person name="Morin E."/>
            <person name="Salamov A."/>
            <person name="Lipzen A."/>
            <person name="Mereny Z."/>
            <person name="Hegedus B."/>
            <person name="Baldrian P."/>
            <person name="Stursova M."/>
            <person name="Weitz H."/>
            <person name="Taylor A."/>
            <person name="Grigoriev I.V."/>
            <person name="Nagy L.G."/>
            <person name="Martin F."/>
            <person name="Kauserud H."/>
        </authorList>
    </citation>
    <scope>NUCLEOTIDE SEQUENCE</scope>
    <source>
        <strain evidence="3">CBHHK200</strain>
    </source>
</reference>
<evidence type="ECO:0000256" key="1">
    <source>
        <dbReference type="SAM" id="MobiDB-lite"/>
    </source>
</evidence>
<organism evidence="3 4">
    <name type="scientific">Mycena alexandri</name>
    <dbReference type="NCBI Taxonomy" id="1745969"/>
    <lineage>
        <taxon>Eukaryota</taxon>
        <taxon>Fungi</taxon>
        <taxon>Dikarya</taxon>
        <taxon>Basidiomycota</taxon>
        <taxon>Agaricomycotina</taxon>
        <taxon>Agaricomycetes</taxon>
        <taxon>Agaricomycetidae</taxon>
        <taxon>Agaricales</taxon>
        <taxon>Marasmiineae</taxon>
        <taxon>Mycenaceae</taxon>
        <taxon>Mycena</taxon>
    </lineage>
</organism>
<dbReference type="Pfam" id="PF18115">
    <property type="entry name" value="Tudor_3"/>
    <property type="match status" value="1"/>
</dbReference>
<gene>
    <name evidence="3" type="ORF">C8F04DRAFT_1405963</name>
</gene>
<evidence type="ECO:0000313" key="4">
    <source>
        <dbReference type="Proteomes" id="UP001218188"/>
    </source>
</evidence>
<dbReference type="Gene3D" id="2.40.50.40">
    <property type="match status" value="1"/>
</dbReference>
<evidence type="ECO:0000259" key="2">
    <source>
        <dbReference type="PROSITE" id="PS50013"/>
    </source>
</evidence>
<proteinExistence type="predicted"/>
<dbReference type="EMBL" id="JARJCM010000408">
    <property type="protein sequence ID" value="KAJ7017446.1"/>
    <property type="molecule type" value="Genomic_DNA"/>
</dbReference>
<dbReference type="InterPro" id="IPR016197">
    <property type="entry name" value="Chromo-like_dom_sf"/>
</dbReference>
<accession>A0AAD6RXU1</accession>